<gene>
    <name evidence="2" type="ORF">JKG61_04875</name>
</gene>
<keyword evidence="2" id="KW-0547">Nucleotide-binding</keyword>
<dbReference type="InterPro" id="IPR007421">
    <property type="entry name" value="Schlafen_AlbA_2_dom"/>
</dbReference>
<dbReference type="RefSeq" id="WP_202101853.1">
    <property type="nucleotide sequence ID" value="NZ_JAERTY010000002.1"/>
</dbReference>
<keyword evidence="3" id="KW-1185">Reference proteome</keyword>
<dbReference type="Proteomes" id="UP000625283">
    <property type="component" value="Unassembled WGS sequence"/>
</dbReference>
<proteinExistence type="predicted"/>
<dbReference type="Gene3D" id="3.30.950.30">
    <property type="entry name" value="Schlafen, AAA domain"/>
    <property type="match status" value="1"/>
</dbReference>
<accession>A0ABS1R061</accession>
<dbReference type="Pfam" id="PF04326">
    <property type="entry name" value="SLFN_AlbA_2"/>
    <property type="match status" value="1"/>
</dbReference>
<dbReference type="InterPro" id="IPR038461">
    <property type="entry name" value="Schlafen_AlbA_2_dom_sf"/>
</dbReference>
<feature type="domain" description="Schlafen AlbA-2" evidence="1">
    <location>
        <begin position="3"/>
        <end position="49"/>
    </location>
</feature>
<organism evidence="2 3">
    <name type="scientific">Sphingobacterium faecale</name>
    <dbReference type="NCBI Taxonomy" id="2803775"/>
    <lineage>
        <taxon>Bacteria</taxon>
        <taxon>Pseudomonadati</taxon>
        <taxon>Bacteroidota</taxon>
        <taxon>Sphingobacteriia</taxon>
        <taxon>Sphingobacteriales</taxon>
        <taxon>Sphingobacteriaceae</taxon>
        <taxon>Sphingobacterium</taxon>
    </lineage>
</organism>
<comment type="caution">
    <text evidence="2">The sequence shown here is derived from an EMBL/GenBank/DDBJ whole genome shotgun (WGS) entry which is preliminary data.</text>
</comment>
<protein>
    <submittedName>
        <fullName evidence="2">ATP-binding protein</fullName>
    </submittedName>
</protein>
<name>A0ABS1R061_9SPHI</name>
<dbReference type="GO" id="GO:0005524">
    <property type="term" value="F:ATP binding"/>
    <property type="evidence" value="ECO:0007669"/>
    <property type="project" value="UniProtKB-KW"/>
</dbReference>
<dbReference type="EMBL" id="JAERTY010000002">
    <property type="protein sequence ID" value="MBL1408076.1"/>
    <property type="molecule type" value="Genomic_DNA"/>
</dbReference>
<evidence type="ECO:0000313" key="2">
    <source>
        <dbReference type="EMBL" id="MBL1408076.1"/>
    </source>
</evidence>
<reference evidence="2 3" key="1">
    <citation type="submission" date="2021-01" db="EMBL/GenBank/DDBJ databases">
        <title>C459-1 draft genome sequence.</title>
        <authorList>
            <person name="Zhang X.-F."/>
        </authorList>
    </citation>
    <scope>NUCLEOTIDE SEQUENCE [LARGE SCALE GENOMIC DNA]</scope>
    <source>
        <strain evidence="3">C459-1</strain>
    </source>
</reference>
<sequence>MTENHRIEFKQKVTPELEREVVAFLNTKEGGIIYIGIDKNGKTTGLDNVDQE</sequence>
<evidence type="ECO:0000259" key="1">
    <source>
        <dbReference type="Pfam" id="PF04326"/>
    </source>
</evidence>
<evidence type="ECO:0000313" key="3">
    <source>
        <dbReference type="Proteomes" id="UP000625283"/>
    </source>
</evidence>
<keyword evidence="2" id="KW-0067">ATP-binding</keyword>